<dbReference type="InterPro" id="IPR003593">
    <property type="entry name" value="AAA+_ATPase"/>
</dbReference>
<reference evidence="5 6" key="1">
    <citation type="journal article" date="2018" name="Sci. Data">
        <title>The draft genome sequence of cork oak.</title>
        <authorList>
            <person name="Ramos A.M."/>
            <person name="Usie A."/>
            <person name="Barbosa P."/>
            <person name="Barros P.M."/>
            <person name="Capote T."/>
            <person name="Chaves I."/>
            <person name="Simoes F."/>
            <person name="Abreu I."/>
            <person name="Carrasquinho I."/>
            <person name="Faro C."/>
            <person name="Guimaraes J.B."/>
            <person name="Mendonca D."/>
            <person name="Nobrega F."/>
            <person name="Rodrigues L."/>
            <person name="Saibo N.J.M."/>
            <person name="Varela M.C."/>
            <person name="Egas C."/>
            <person name="Matos J."/>
            <person name="Miguel C.M."/>
            <person name="Oliveira M.M."/>
            <person name="Ricardo C.P."/>
            <person name="Goncalves S."/>
        </authorList>
    </citation>
    <scope>NUCLEOTIDE SEQUENCE [LARGE SCALE GENOMIC DNA]</scope>
    <source>
        <strain evidence="6">cv. HL8</strain>
    </source>
</reference>
<protein>
    <submittedName>
        <fullName evidence="5">Atpase family aaa domain-containing protein 3</fullName>
    </submittedName>
</protein>
<evidence type="ECO:0000256" key="2">
    <source>
        <dbReference type="ARBA" id="ARBA00022840"/>
    </source>
</evidence>
<dbReference type="SUPFAM" id="SSF52540">
    <property type="entry name" value="P-loop containing nucleoside triphosphate hydrolases"/>
    <property type="match status" value="1"/>
</dbReference>
<dbReference type="Pfam" id="PF12037">
    <property type="entry name" value="ATAD3_N"/>
    <property type="match status" value="1"/>
</dbReference>
<feature type="compositionally biased region" description="Low complexity" evidence="3">
    <location>
        <begin position="34"/>
        <end position="45"/>
    </location>
</feature>
<evidence type="ECO:0000259" key="4">
    <source>
        <dbReference type="SMART" id="SM00382"/>
    </source>
</evidence>
<dbReference type="InterPro" id="IPR027417">
    <property type="entry name" value="P-loop_NTPase"/>
</dbReference>
<dbReference type="EMBL" id="PKMF04000695">
    <property type="protein sequence ID" value="KAK7821640.1"/>
    <property type="molecule type" value="Genomic_DNA"/>
</dbReference>
<evidence type="ECO:0000256" key="3">
    <source>
        <dbReference type="SAM" id="MobiDB-lite"/>
    </source>
</evidence>
<feature type="compositionally biased region" description="Basic and acidic residues" evidence="3">
    <location>
        <begin position="49"/>
        <end position="65"/>
    </location>
</feature>
<feature type="region of interest" description="Disordered" evidence="3">
    <location>
        <begin position="34"/>
        <end position="79"/>
    </location>
</feature>
<dbReference type="GO" id="GO:0016887">
    <property type="term" value="F:ATP hydrolysis activity"/>
    <property type="evidence" value="ECO:0007669"/>
    <property type="project" value="InterPro"/>
</dbReference>
<dbReference type="PANTHER" id="PTHR23075:SF13">
    <property type="entry name" value="AAA-TYPE ATPASE FAMILY PROTEIN"/>
    <property type="match status" value="1"/>
</dbReference>
<gene>
    <name evidence="5" type="primary">atad-3</name>
    <name evidence="5" type="ORF">CFP56_037530</name>
</gene>
<name>A0AAW0J4L7_QUESU</name>
<feature type="compositionally biased region" description="Basic and acidic residues" evidence="3">
    <location>
        <begin position="180"/>
        <end position="194"/>
    </location>
</feature>
<accession>A0AAW0J4L7</accession>
<evidence type="ECO:0000313" key="6">
    <source>
        <dbReference type="Proteomes" id="UP000237347"/>
    </source>
</evidence>
<dbReference type="Proteomes" id="UP000237347">
    <property type="component" value="Unassembled WGS sequence"/>
</dbReference>
<dbReference type="InterPro" id="IPR021911">
    <property type="entry name" value="ATAD3_N"/>
</dbReference>
<keyword evidence="6" id="KW-1185">Reference proteome</keyword>
<feature type="domain" description="AAA+ ATPase" evidence="4">
    <location>
        <begin position="385"/>
        <end position="557"/>
    </location>
</feature>
<dbReference type="GO" id="GO:0005739">
    <property type="term" value="C:mitochondrion"/>
    <property type="evidence" value="ECO:0007669"/>
    <property type="project" value="TreeGrafter"/>
</dbReference>
<dbReference type="GO" id="GO:0005524">
    <property type="term" value="F:ATP binding"/>
    <property type="evidence" value="ECO:0007669"/>
    <property type="project" value="UniProtKB-KW"/>
</dbReference>
<organism evidence="5 6">
    <name type="scientific">Quercus suber</name>
    <name type="common">Cork oak</name>
    <dbReference type="NCBI Taxonomy" id="58331"/>
    <lineage>
        <taxon>Eukaryota</taxon>
        <taxon>Viridiplantae</taxon>
        <taxon>Streptophyta</taxon>
        <taxon>Embryophyta</taxon>
        <taxon>Tracheophyta</taxon>
        <taxon>Spermatophyta</taxon>
        <taxon>Magnoliopsida</taxon>
        <taxon>eudicotyledons</taxon>
        <taxon>Gunneridae</taxon>
        <taxon>Pentapetalae</taxon>
        <taxon>rosids</taxon>
        <taxon>fabids</taxon>
        <taxon>Fagales</taxon>
        <taxon>Fagaceae</taxon>
        <taxon>Quercus</taxon>
    </lineage>
</organism>
<evidence type="ECO:0000313" key="5">
    <source>
        <dbReference type="EMBL" id="KAK7821640.1"/>
    </source>
</evidence>
<dbReference type="SMART" id="SM00382">
    <property type="entry name" value="AAA"/>
    <property type="match status" value="1"/>
</dbReference>
<dbReference type="GO" id="GO:0007005">
    <property type="term" value="P:mitochondrion organization"/>
    <property type="evidence" value="ECO:0007669"/>
    <property type="project" value="TreeGrafter"/>
</dbReference>
<dbReference type="InterPro" id="IPR003959">
    <property type="entry name" value="ATPase_AAA_core"/>
</dbReference>
<dbReference type="AlphaFoldDB" id="A0AAW0J4L7"/>
<evidence type="ECO:0000256" key="1">
    <source>
        <dbReference type="ARBA" id="ARBA00022741"/>
    </source>
</evidence>
<dbReference type="GO" id="GO:0008270">
    <property type="term" value="F:zinc ion binding"/>
    <property type="evidence" value="ECO:0007669"/>
    <property type="project" value="TreeGrafter"/>
</dbReference>
<dbReference type="Pfam" id="PF00004">
    <property type="entry name" value="AAA"/>
    <property type="match status" value="1"/>
</dbReference>
<dbReference type="Gene3D" id="6.10.140.1430">
    <property type="match status" value="1"/>
</dbReference>
<comment type="caution">
    <text evidence="5">The sequence shown here is derived from an EMBL/GenBank/DDBJ whole genome shotgun (WGS) entry which is preliminary data.</text>
</comment>
<feature type="region of interest" description="Disordered" evidence="3">
    <location>
        <begin position="180"/>
        <end position="210"/>
    </location>
</feature>
<proteinExistence type="predicted"/>
<sequence>MAASRVSSCVAMAAAAASLSTLSNRAYADGPFNFYPFSSSSSPSPEGDQTSKSKSDKKAQAEDSSRSSGFDPESLERGAKALREINNSPYSKQVFQLMRKQEDVRLKELAAEKLHHQAIEAQRAIDKQRKMHEEQRELIQQQGQAKAQMVRYENDLARKRMQTDHEVQRKNNVELVRMQEESSIRKEQAKRATEEQVQAQRRQTEKERAEIERETIRVKAMAEAEGRAHEAKLTEEHNRRMLIERINGEREKWLAAINTTFSHIEGGFRVLLTDRNKLIMTVGGATALAAGVYTTREGARVMWGYVNRILGQPSLIRESSIARFPGSELISQAKNKILKSITSAGAAGPVGSKKGLGNIVLHPSLQKRIDQLSRATANTKTHQAPFRNMMFYGPPGTGKTMVAREIARKSGLDYAMMTGGDVVPLGAQAVTKIHQIFDWAKKSNKGLLLFIDEADAFLCEGFGFRQENAREGAQDMMDKAGDAAWKATDTMNSAASDTSNYASQKVGDAANTAYEKAGGMKDFASEKVDQTIRMVSDKAGDAKDTMAEAVSYGKDKGGDAYNDASETVNMATETAYDNAGDAEEMMEGAMRYGKHKAGNMYDGAKEKINTVSNMATDVAYDRANDAKEMVSGAVEYGKEKASDAYDEAKHKTNMASEKAYDAKDTMADKVGNAYDEAKEKINVASNVASDKACDTKETVAGAVGYGQDKAANAYDKTQQQVEDSYMSAKDTMTEQAKAKYEAAKEKASEGTVNLGDKMRKNKAEL</sequence>
<keyword evidence="2" id="KW-0067">ATP-binding</keyword>
<dbReference type="Gene3D" id="3.40.50.300">
    <property type="entry name" value="P-loop containing nucleotide triphosphate hydrolases"/>
    <property type="match status" value="1"/>
</dbReference>
<keyword evidence="1" id="KW-0547">Nucleotide-binding</keyword>
<dbReference type="PANTHER" id="PTHR23075">
    <property type="entry name" value="PUTATIVE ATP-ASE"/>
    <property type="match status" value="1"/>
</dbReference>